<accession>A0A0S4IU21</accession>
<feature type="transmembrane region" description="Helical" evidence="1">
    <location>
        <begin position="61"/>
        <end position="85"/>
    </location>
</feature>
<feature type="signal peptide" evidence="2">
    <location>
        <begin position="1"/>
        <end position="26"/>
    </location>
</feature>
<keyword evidence="1" id="KW-0472">Membrane</keyword>
<dbReference type="Proteomes" id="UP000051952">
    <property type="component" value="Unassembled WGS sequence"/>
</dbReference>
<dbReference type="EMBL" id="CYKH01000634">
    <property type="protein sequence ID" value="CUG07928.1"/>
    <property type="molecule type" value="Genomic_DNA"/>
</dbReference>
<organism evidence="3 4">
    <name type="scientific">Bodo saltans</name>
    <name type="common">Flagellated protozoan</name>
    <dbReference type="NCBI Taxonomy" id="75058"/>
    <lineage>
        <taxon>Eukaryota</taxon>
        <taxon>Discoba</taxon>
        <taxon>Euglenozoa</taxon>
        <taxon>Kinetoplastea</taxon>
        <taxon>Metakinetoplastina</taxon>
        <taxon>Eubodonida</taxon>
        <taxon>Bodonidae</taxon>
        <taxon>Bodo</taxon>
    </lineage>
</organism>
<keyword evidence="1" id="KW-1133">Transmembrane helix</keyword>
<sequence>MPIPTTISPLLAVLIIASSVPRSIMAQTCTCNGTAVTPQPTAAPMTPAPVQSLTAPITVDIAILTAGIALLLILFGISFYFTVIWPKRAFLEYRRRFEEIVKADLVNQDLKLLKIDNNSPVYGGAAAPNADKSVRRIPTMKEIEQALTDAARNAETMMLNENLDGSQAALEL</sequence>
<dbReference type="VEuPathDB" id="TriTrypDB:BSAL_73940"/>
<feature type="chain" id="PRO_5006621637" evidence="2">
    <location>
        <begin position="27"/>
        <end position="172"/>
    </location>
</feature>
<dbReference type="AlphaFoldDB" id="A0A0S4IU21"/>
<evidence type="ECO:0000256" key="1">
    <source>
        <dbReference type="SAM" id="Phobius"/>
    </source>
</evidence>
<protein>
    <submittedName>
        <fullName evidence="3">Membrane-associated protein, putative</fullName>
    </submittedName>
</protein>
<gene>
    <name evidence="3" type="ORF">BSAL_73940</name>
</gene>
<evidence type="ECO:0000313" key="4">
    <source>
        <dbReference type="Proteomes" id="UP000051952"/>
    </source>
</evidence>
<keyword evidence="2" id="KW-0732">Signal</keyword>
<reference evidence="4" key="1">
    <citation type="submission" date="2015-09" db="EMBL/GenBank/DDBJ databases">
        <authorList>
            <consortium name="Pathogen Informatics"/>
        </authorList>
    </citation>
    <scope>NUCLEOTIDE SEQUENCE [LARGE SCALE GENOMIC DNA]</scope>
    <source>
        <strain evidence="4">Lake Konstanz</strain>
    </source>
</reference>
<evidence type="ECO:0000313" key="3">
    <source>
        <dbReference type="EMBL" id="CUG07928.1"/>
    </source>
</evidence>
<keyword evidence="4" id="KW-1185">Reference proteome</keyword>
<name>A0A0S4IU21_BODSA</name>
<evidence type="ECO:0000256" key="2">
    <source>
        <dbReference type="SAM" id="SignalP"/>
    </source>
</evidence>
<keyword evidence="1" id="KW-0812">Transmembrane</keyword>
<proteinExistence type="predicted"/>